<protein>
    <recommendedName>
        <fullName evidence="3">Nucleotidyl transferase AbiEii toxin, Type IV TA system</fullName>
    </recommendedName>
</protein>
<accession>A0A142VTE5</accession>
<reference evidence="1 2" key="2">
    <citation type="journal article" date="2016" name="Genome Announc.">
        <title>Complete Genome Sequence of Sphingopyxis terrae Strain 203-1 (NBRC 111660), a Polyethylene Glycol Degrader.</title>
        <authorList>
            <person name="Ohtsubo Y."/>
            <person name="Nonoyama S."/>
            <person name="Nagata Y."/>
            <person name="Numata M."/>
            <person name="Tsuchikane K."/>
            <person name="Hosoyama A."/>
            <person name="Yamazoe A."/>
            <person name="Tsuda M."/>
            <person name="Fujita N."/>
            <person name="Kawai F."/>
        </authorList>
    </citation>
    <scope>NUCLEOTIDE SEQUENCE [LARGE SCALE GENOMIC DNA]</scope>
    <source>
        <strain evidence="1 2">203-1</strain>
    </source>
</reference>
<evidence type="ECO:0000313" key="1">
    <source>
        <dbReference type="EMBL" id="AMU92999.1"/>
    </source>
</evidence>
<name>A0A142VTE5_9SPHN</name>
<dbReference type="KEGG" id="ster:AOA14_00035"/>
<evidence type="ECO:0000313" key="2">
    <source>
        <dbReference type="Proteomes" id="UP000076234"/>
    </source>
</evidence>
<dbReference type="EMBL" id="CP013342">
    <property type="protein sequence ID" value="AMU92999.1"/>
    <property type="molecule type" value="Genomic_DNA"/>
</dbReference>
<reference evidence="2" key="1">
    <citation type="submission" date="2015-11" db="EMBL/GenBank/DDBJ databases">
        <title>Complete genome sequence of a polyethylene glycol-degrading strain Sphingopyxis terrae strain 203-1 (NBRC 15098).</title>
        <authorList>
            <person name="Yoshiyuki O."/>
            <person name="Shouta N."/>
            <person name="Nagata Y."/>
            <person name="Numata M."/>
            <person name="Tsuchikane K."/>
            <person name="Hosoyama A."/>
            <person name="Yamazoe A."/>
            <person name="Tsuda M."/>
            <person name="Fujita N."/>
            <person name="Kawai F."/>
        </authorList>
    </citation>
    <scope>NUCLEOTIDE SEQUENCE [LARGE SCALE GENOMIC DNA]</scope>
    <source>
        <strain evidence="2">203-1</strain>
    </source>
</reference>
<gene>
    <name evidence="1" type="ORF">AOA14_00035</name>
</gene>
<dbReference type="Proteomes" id="UP000076234">
    <property type="component" value="Chromosome"/>
</dbReference>
<organism evidence="1 2">
    <name type="scientific">Sphingopyxis terrae subsp. terrae NBRC 15098</name>
    <dbReference type="NCBI Taxonomy" id="1219058"/>
    <lineage>
        <taxon>Bacteria</taxon>
        <taxon>Pseudomonadati</taxon>
        <taxon>Pseudomonadota</taxon>
        <taxon>Alphaproteobacteria</taxon>
        <taxon>Sphingomonadales</taxon>
        <taxon>Sphingomonadaceae</taxon>
        <taxon>Sphingopyxis</taxon>
    </lineage>
</organism>
<evidence type="ECO:0008006" key="3">
    <source>
        <dbReference type="Google" id="ProtNLM"/>
    </source>
</evidence>
<proteinExistence type="predicted"/>
<dbReference type="AlphaFoldDB" id="A0A142VTE5"/>
<sequence length="256" mass="29074">MSDDAFIVGGQALNLWAERYSHVAELDAYGPYTSKDIDYFGQREAAEKLANALGGSVAIPNADNHTPQTAIVHAEIDGHPIEIDFLWHVMGVDDAKLKKQAIQIRMNVRMTEGTAELHVPIMHPFHCLQSRLANVVQLKRETDLALNQLNASPIVLREFLLEQLDNGQSKHVTGVLQALYDYLSSDIVGRKAHKHMRNDPSAILDTFQNDERLDERWREKSLHSMRASLARKRTAWGIMTERIKEAFNRKRENARS</sequence>
<dbReference type="RefSeq" id="WP_062900323.1">
    <property type="nucleotide sequence ID" value="NZ_CP013342.1"/>
</dbReference>